<evidence type="ECO:0000256" key="5">
    <source>
        <dbReference type="ARBA" id="ARBA00023136"/>
    </source>
</evidence>
<evidence type="ECO:0000259" key="8">
    <source>
        <dbReference type="Pfam" id="PF12704"/>
    </source>
</evidence>
<keyword evidence="5 6" id="KW-0472">Membrane</keyword>
<dbReference type="Proteomes" id="UP000596739">
    <property type="component" value="Unassembled WGS sequence"/>
</dbReference>
<evidence type="ECO:0000256" key="6">
    <source>
        <dbReference type="SAM" id="Phobius"/>
    </source>
</evidence>
<protein>
    <submittedName>
        <fullName evidence="9">ABC transporter permease</fullName>
    </submittedName>
</protein>
<evidence type="ECO:0000256" key="1">
    <source>
        <dbReference type="ARBA" id="ARBA00004651"/>
    </source>
</evidence>
<comment type="caution">
    <text evidence="9">The sequence shown here is derived from an EMBL/GenBank/DDBJ whole genome shotgun (WGS) entry which is preliminary data.</text>
</comment>
<keyword evidence="4 6" id="KW-1133">Transmembrane helix</keyword>
<gene>
    <name evidence="9" type="ORF">JHL18_17445</name>
</gene>
<evidence type="ECO:0000259" key="7">
    <source>
        <dbReference type="Pfam" id="PF02687"/>
    </source>
</evidence>
<feature type="transmembrane region" description="Helical" evidence="6">
    <location>
        <begin position="324"/>
        <end position="349"/>
    </location>
</feature>
<organism evidence="9 10">
    <name type="scientific">Clostridium yunnanense</name>
    <dbReference type="NCBI Taxonomy" id="2800325"/>
    <lineage>
        <taxon>Bacteria</taxon>
        <taxon>Bacillati</taxon>
        <taxon>Bacillota</taxon>
        <taxon>Clostridia</taxon>
        <taxon>Eubacteriales</taxon>
        <taxon>Clostridiaceae</taxon>
        <taxon>Clostridium</taxon>
    </lineage>
</organism>
<dbReference type="InterPro" id="IPR050250">
    <property type="entry name" value="Macrolide_Exporter_MacB"/>
</dbReference>
<keyword evidence="3 6" id="KW-0812">Transmembrane</keyword>
<feature type="domain" description="ABC3 transporter permease C-terminal" evidence="7">
    <location>
        <begin position="328"/>
        <end position="446"/>
    </location>
</feature>
<dbReference type="PANTHER" id="PTHR30572:SF18">
    <property type="entry name" value="ABC-TYPE MACROLIDE FAMILY EXPORT SYSTEM PERMEASE COMPONENT 2"/>
    <property type="match status" value="1"/>
</dbReference>
<dbReference type="InterPro" id="IPR025857">
    <property type="entry name" value="MacB_PCD"/>
</dbReference>
<keyword evidence="10" id="KW-1185">Reference proteome</keyword>
<feature type="domain" description="MacB-like periplasmic core" evidence="8">
    <location>
        <begin position="56"/>
        <end position="291"/>
    </location>
</feature>
<dbReference type="EMBL" id="JAENHN010000048">
    <property type="protein sequence ID" value="MBK1812413.1"/>
    <property type="molecule type" value="Genomic_DNA"/>
</dbReference>
<evidence type="ECO:0000256" key="3">
    <source>
        <dbReference type="ARBA" id="ARBA00022692"/>
    </source>
</evidence>
<dbReference type="PANTHER" id="PTHR30572">
    <property type="entry name" value="MEMBRANE COMPONENT OF TRANSPORTER-RELATED"/>
    <property type="match status" value="1"/>
</dbReference>
<dbReference type="InterPro" id="IPR003838">
    <property type="entry name" value="ABC3_permease_C"/>
</dbReference>
<feature type="transmembrane region" description="Helical" evidence="6">
    <location>
        <begin position="21"/>
        <end position="43"/>
    </location>
</feature>
<sequence length="453" mass="51913">MRNIFVQAYKALRKRRFLTKLIIVQLSISIVSFLFLFQLVNYYNERYNRYNNIFEANRTLTYAKYSSGPPSSSQKAFQTMDYLNTLKNKGKISDIMIYSQYSARLVINNENYLCYQVSSGFFNKLNIKLAKGRSFTDDELDYTKYKDELPIIIGSKLGEILKVGDVISDSYDHDLGEFTGYYKRNFKVVGIAKPGSLATFISPGSDLMNMFINDYGIYSPLGYYKYYTTYKTEAKNRMYQDIEGKKKSGLGYEVKGNTIITEHSDYVEAVRDFQFQIVVNKGESVDSVKAMLAKFNSDIKGGYKIQDIKSTNGAISNVFRQLEIGLLILTIVLFFFSIVGITGTTLYSINLRHKEFGIRLSQGARLKDIAQLVLAEVFLKNLAAFLISVVPFKIFEYFVNKNGEKDISMAYTLTFDYKLFIILIALILGTTFISVIIPIRRIMKLDVVDLIRK</sequence>
<reference evidence="10" key="1">
    <citation type="submission" date="2021-01" db="EMBL/GenBank/DDBJ databases">
        <title>Genome public.</title>
        <authorList>
            <person name="Liu C."/>
            <person name="Sun Q."/>
        </authorList>
    </citation>
    <scope>NUCLEOTIDE SEQUENCE [LARGE SCALE GENOMIC DNA]</scope>
    <source>
        <strain evidence="10">YIM B02505</strain>
    </source>
</reference>
<evidence type="ECO:0000313" key="9">
    <source>
        <dbReference type="EMBL" id="MBK1812413.1"/>
    </source>
</evidence>
<dbReference type="Pfam" id="PF12704">
    <property type="entry name" value="MacB_PCD"/>
    <property type="match status" value="1"/>
</dbReference>
<evidence type="ECO:0000256" key="4">
    <source>
        <dbReference type="ARBA" id="ARBA00022989"/>
    </source>
</evidence>
<keyword evidence="2" id="KW-1003">Cell membrane</keyword>
<proteinExistence type="predicted"/>
<comment type="subcellular location">
    <subcellularLocation>
        <location evidence="1">Cell membrane</location>
        <topology evidence="1">Multi-pass membrane protein</topology>
    </subcellularLocation>
</comment>
<accession>A0ABS1ESZ1</accession>
<evidence type="ECO:0000313" key="10">
    <source>
        <dbReference type="Proteomes" id="UP000596739"/>
    </source>
</evidence>
<feature type="transmembrane region" description="Helical" evidence="6">
    <location>
        <begin position="415"/>
        <end position="437"/>
    </location>
</feature>
<feature type="transmembrane region" description="Helical" evidence="6">
    <location>
        <begin position="369"/>
        <end position="395"/>
    </location>
</feature>
<dbReference type="RefSeq" id="WP_200271620.1">
    <property type="nucleotide sequence ID" value="NZ_JAENHN010000048.1"/>
</dbReference>
<dbReference type="Pfam" id="PF02687">
    <property type="entry name" value="FtsX"/>
    <property type="match status" value="1"/>
</dbReference>
<evidence type="ECO:0000256" key="2">
    <source>
        <dbReference type="ARBA" id="ARBA00022475"/>
    </source>
</evidence>
<name>A0ABS1ESZ1_9CLOT</name>